<name>A0A7Z9BQX6_9CYAN</name>
<keyword evidence="2" id="KW-1185">Reference proteome</keyword>
<accession>A0A7Z9BQX6</accession>
<dbReference type="EMBL" id="CZCU02000136">
    <property type="protein sequence ID" value="VXD17885.1"/>
    <property type="molecule type" value="Genomic_DNA"/>
</dbReference>
<evidence type="ECO:0000313" key="1">
    <source>
        <dbReference type="EMBL" id="VXD17885.1"/>
    </source>
</evidence>
<reference evidence="1" key="1">
    <citation type="submission" date="2019-10" db="EMBL/GenBank/DDBJ databases">
        <authorList>
            <consortium name="Genoscope - CEA"/>
            <person name="William W."/>
        </authorList>
    </citation>
    <scope>NUCLEOTIDE SEQUENCE [LARGE SCALE GENOMIC DNA]</scope>
    <source>
        <strain evidence="1">BBR_PRJEB10992</strain>
    </source>
</reference>
<dbReference type="Proteomes" id="UP000184550">
    <property type="component" value="Unassembled WGS sequence"/>
</dbReference>
<comment type="caution">
    <text evidence="1">The sequence shown here is derived from an EMBL/GenBank/DDBJ whole genome shotgun (WGS) entry which is preliminary data.</text>
</comment>
<proteinExistence type="predicted"/>
<organism evidence="1 2">
    <name type="scientific">Planktothrix serta PCC 8927</name>
    <dbReference type="NCBI Taxonomy" id="671068"/>
    <lineage>
        <taxon>Bacteria</taxon>
        <taxon>Bacillati</taxon>
        <taxon>Cyanobacteriota</taxon>
        <taxon>Cyanophyceae</taxon>
        <taxon>Oscillatoriophycideae</taxon>
        <taxon>Oscillatoriales</taxon>
        <taxon>Microcoleaceae</taxon>
        <taxon>Planktothrix</taxon>
    </lineage>
</organism>
<sequence>MAIAKAFTLVELSTNTVGHTGIEACGEDVRLVAACCKKHSSVKQESPVKLTL</sequence>
<dbReference type="AlphaFoldDB" id="A0A7Z9BQX6"/>
<evidence type="ECO:0000313" key="2">
    <source>
        <dbReference type="Proteomes" id="UP000184550"/>
    </source>
</evidence>
<gene>
    <name evidence="1" type="ORF">PL8927_600159</name>
</gene>
<protein>
    <submittedName>
        <fullName evidence="1">Uncharacterized protein</fullName>
    </submittedName>
</protein>